<feature type="region of interest" description="Disordered" evidence="1">
    <location>
        <begin position="340"/>
        <end position="380"/>
    </location>
</feature>
<feature type="compositionally biased region" description="Polar residues" evidence="1">
    <location>
        <begin position="272"/>
        <end position="284"/>
    </location>
</feature>
<feature type="compositionally biased region" description="Polar residues" evidence="1">
    <location>
        <begin position="240"/>
        <end position="265"/>
    </location>
</feature>
<feature type="compositionally biased region" description="Basic and acidic residues" evidence="1">
    <location>
        <begin position="1024"/>
        <end position="1040"/>
    </location>
</feature>
<feature type="region of interest" description="Disordered" evidence="1">
    <location>
        <begin position="1010"/>
        <end position="1054"/>
    </location>
</feature>
<keyword evidence="3" id="KW-1185">Reference proteome</keyword>
<feature type="compositionally biased region" description="Basic residues" evidence="1">
    <location>
        <begin position="141"/>
        <end position="156"/>
    </location>
</feature>
<accession>A0A9D3LJW8</accession>
<feature type="region of interest" description="Disordered" evidence="1">
    <location>
        <begin position="748"/>
        <end position="775"/>
    </location>
</feature>
<sequence>MKPEENDINYERDEDNGGNGEVESRPLSTSPLLRTHFKVEVEDGDEEERGQFSNADGGDQALPRIRLRRMAAGEWAVETEDWEGNDGEKSFRRVDSESGHEGTGEATRRLRRHTSYVQEGQFGGNAKFRVSEEEEDERSSPRSRLRRKVKQTRRRGVPVGPLKMESSGLPLSLSPLSLNSPLRSSPEDPLSSEPPNWRRGAGKGRAMVEIRKKVRKIRPKQGRALRRRRRRRREVRRSGGPSQSLLQINQGLSTVPTLEASSQAQAPERSIPNDTHSTSQSQPKAPSPLFSLIEGSLLNIESSSTNCCEDLLDFQTLNLEGYYHLPHPGNFPNALGAFCPDQEENHSDSFNSPFSQTPSETWHPGTPYLDTPSPGSNFSSGADLQSFPDFSCPKSVPLSLGEDHTSTKDALSFNALGFTAASEAAAQGAHPALNFFPDKNQQAVHTKEDSKSQHSLADRHQSASKELLMFGTSSGSGCAAAPSSLAHSSQVNPLNYSFSSRGVSAQSACAKVQTDPQNKGIQPFHNIGAAAKQELFSAGHATPGAFSLGAQGFPAKSFGSPAGSNPAAFQQSHAVGHGEAFCCTYDKNTGLFESAGYLAGHCKDAGALSNPGLPFKPPGPKLGYGDPGKNRLVYEAPNPPSVACHQAGYPEYDFGVGKGTVSYEASEYLNKPLSHGDRIHPIYYVTTSKEPVAFNKAPPDKSGLCCSLSERNVSTFHKSFCPFGVGHQSYSIPLGKSSNQGKLEALSLSQNPHSGCAPSPHPPDQRPPSFSKPPAFAQQCDPSGFAYGSSEALDKPPSAPPHCGPHASRKPPEQQAPGGKPLPYGGQASPYVFNFTGDHSVTLGYKDGGEYLNYSGAMPGSYTYRCLMEPSGTQGRLVLEPPPRQPKFSSSLAAFRATPLVKRSRRFLAAGAGLAPLAAVTVVRTAPVANEGRRLEGRRPPFSARRRPTERGARAWILRRRRFHASAFVSDAVPALAYKRRLGERGVNSEGKWDSFFHKEDRVEEEEEVFEEGAGRVPQRLTPMKREWAGQPCRHIDTRPRAPGAYSRASRQID</sequence>
<feature type="region of interest" description="Disordered" evidence="1">
    <location>
        <begin position="1"/>
        <end position="64"/>
    </location>
</feature>
<evidence type="ECO:0000313" key="3">
    <source>
        <dbReference type="Proteomes" id="UP001044222"/>
    </source>
</evidence>
<dbReference type="Proteomes" id="UP001044222">
    <property type="component" value="Chromosome 17"/>
</dbReference>
<organism evidence="2 3">
    <name type="scientific">Anguilla anguilla</name>
    <name type="common">European freshwater eel</name>
    <name type="synonym">Muraena anguilla</name>
    <dbReference type="NCBI Taxonomy" id="7936"/>
    <lineage>
        <taxon>Eukaryota</taxon>
        <taxon>Metazoa</taxon>
        <taxon>Chordata</taxon>
        <taxon>Craniata</taxon>
        <taxon>Vertebrata</taxon>
        <taxon>Euteleostomi</taxon>
        <taxon>Actinopterygii</taxon>
        <taxon>Neopterygii</taxon>
        <taxon>Teleostei</taxon>
        <taxon>Anguilliformes</taxon>
        <taxon>Anguillidae</taxon>
        <taxon>Anguilla</taxon>
    </lineage>
</organism>
<feature type="compositionally biased region" description="Basic and acidic residues" evidence="1">
    <location>
        <begin position="86"/>
        <end position="108"/>
    </location>
</feature>
<evidence type="ECO:0000256" key="1">
    <source>
        <dbReference type="SAM" id="MobiDB-lite"/>
    </source>
</evidence>
<comment type="caution">
    <text evidence="2">The sequence shown here is derived from an EMBL/GenBank/DDBJ whole genome shotgun (WGS) entry which is preliminary data.</text>
</comment>
<feature type="region of interest" description="Disordered" evidence="1">
    <location>
        <begin position="787"/>
        <end position="823"/>
    </location>
</feature>
<reference evidence="2" key="1">
    <citation type="submission" date="2021-01" db="EMBL/GenBank/DDBJ databases">
        <title>A chromosome-scale assembly of European eel, Anguilla anguilla.</title>
        <authorList>
            <person name="Henkel C."/>
            <person name="Jong-Raadsen S.A."/>
            <person name="Dufour S."/>
            <person name="Weltzien F.-A."/>
            <person name="Palstra A.P."/>
            <person name="Pelster B."/>
            <person name="Spaink H.P."/>
            <person name="Van Den Thillart G.E."/>
            <person name="Jansen H."/>
            <person name="Zahm M."/>
            <person name="Klopp C."/>
            <person name="Cedric C."/>
            <person name="Louis A."/>
            <person name="Berthelot C."/>
            <person name="Parey E."/>
            <person name="Roest Crollius H."/>
            <person name="Montfort J."/>
            <person name="Robinson-Rechavi M."/>
            <person name="Bucao C."/>
            <person name="Bouchez O."/>
            <person name="Gislard M."/>
            <person name="Lluch J."/>
            <person name="Milhes M."/>
            <person name="Lampietro C."/>
            <person name="Lopez Roques C."/>
            <person name="Donnadieu C."/>
            <person name="Braasch I."/>
            <person name="Desvignes T."/>
            <person name="Postlethwait J."/>
            <person name="Bobe J."/>
            <person name="Guiguen Y."/>
            <person name="Dirks R."/>
        </authorList>
    </citation>
    <scope>NUCLEOTIDE SEQUENCE</scope>
    <source>
        <strain evidence="2">Tag_6206</strain>
        <tissue evidence="2">Liver</tissue>
    </source>
</reference>
<evidence type="ECO:0000313" key="2">
    <source>
        <dbReference type="EMBL" id="KAG5832340.1"/>
    </source>
</evidence>
<dbReference type="AlphaFoldDB" id="A0A9D3LJW8"/>
<feature type="compositionally biased region" description="Basic and acidic residues" evidence="1">
    <location>
        <begin position="1"/>
        <end position="11"/>
    </location>
</feature>
<feature type="compositionally biased region" description="Polar residues" evidence="1">
    <location>
        <begin position="348"/>
        <end position="360"/>
    </location>
</feature>
<name>A0A9D3LJW8_ANGAN</name>
<feature type="region of interest" description="Disordered" evidence="1">
    <location>
        <begin position="78"/>
        <end position="288"/>
    </location>
</feature>
<proteinExistence type="predicted"/>
<protein>
    <submittedName>
        <fullName evidence="2">Uncharacterized protein</fullName>
    </submittedName>
</protein>
<feature type="compositionally biased region" description="Low complexity" evidence="1">
    <location>
        <begin position="166"/>
        <end position="195"/>
    </location>
</feature>
<dbReference type="EMBL" id="JAFIRN010000017">
    <property type="protein sequence ID" value="KAG5832340.1"/>
    <property type="molecule type" value="Genomic_DNA"/>
</dbReference>
<feature type="compositionally biased region" description="Basic residues" evidence="1">
    <location>
        <begin position="212"/>
        <end position="235"/>
    </location>
</feature>
<gene>
    <name evidence="2" type="ORF">ANANG_G00290080</name>
</gene>